<dbReference type="SUPFAM" id="SSF56349">
    <property type="entry name" value="DNA breaking-rejoining enzymes"/>
    <property type="match status" value="1"/>
</dbReference>
<dbReference type="AlphaFoldDB" id="A0A444MRM3"/>
<gene>
    <name evidence="2" type="ORF">EPL05_09560</name>
</gene>
<dbReference type="InterPro" id="IPR013762">
    <property type="entry name" value="Integrase-like_cat_sf"/>
</dbReference>
<dbReference type="GO" id="GO:0015074">
    <property type="term" value="P:DNA integration"/>
    <property type="evidence" value="ECO:0007669"/>
    <property type="project" value="InterPro"/>
</dbReference>
<proteinExistence type="predicted"/>
<dbReference type="GO" id="GO:0006310">
    <property type="term" value="P:DNA recombination"/>
    <property type="evidence" value="ECO:0007669"/>
    <property type="project" value="UniProtKB-KW"/>
</dbReference>
<evidence type="ECO:0000313" key="3">
    <source>
        <dbReference type="Proteomes" id="UP000286701"/>
    </source>
</evidence>
<evidence type="ECO:0000313" key="2">
    <source>
        <dbReference type="EMBL" id="RWY54271.1"/>
    </source>
</evidence>
<protein>
    <submittedName>
        <fullName evidence="2">Uncharacterized protein</fullName>
    </submittedName>
</protein>
<keyword evidence="3" id="KW-1185">Reference proteome</keyword>
<dbReference type="OrthoDB" id="892893at2"/>
<accession>A0A444MRM3</accession>
<dbReference type="Proteomes" id="UP000286701">
    <property type="component" value="Unassembled WGS sequence"/>
</dbReference>
<keyword evidence="1" id="KW-0233">DNA recombination</keyword>
<name>A0A444MRM3_9SPHI</name>
<organism evidence="2 3">
    <name type="scientific">Mucilaginibacter gilvus</name>
    <dbReference type="NCBI Taxonomy" id="2305909"/>
    <lineage>
        <taxon>Bacteria</taxon>
        <taxon>Pseudomonadati</taxon>
        <taxon>Bacteroidota</taxon>
        <taxon>Sphingobacteriia</taxon>
        <taxon>Sphingobacteriales</taxon>
        <taxon>Sphingobacteriaceae</taxon>
        <taxon>Mucilaginibacter</taxon>
    </lineage>
</organism>
<dbReference type="InterPro" id="IPR011010">
    <property type="entry name" value="DNA_brk_join_enz"/>
</dbReference>
<dbReference type="GO" id="GO:0003677">
    <property type="term" value="F:DNA binding"/>
    <property type="evidence" value="ECO:0007669"/>
    <property type="project" value="InterPro"/>
</dbReference>
<dbReference type="Gene3D" id="1.10.443.10">
    <property type="entry name" value="Intergrase catalytic core"/>
    <property type="match status" value="1"/>
</dbReference>
<sequence>MNKNVTFHCSRPTYATLMLNHDVNIYTVMKLLGNLHKNNSDLCKGSRYTKS</sequence>
<dbReference type="EMBL" id="SBIW01000003">
    <property type="protein sequence ID" value="RWY54271.1"/>
    <property type="molecule type" value="Genomic_DNA"/>
</dbReference>
<reference evidence="2 3" key="1">
    <citation type="submission" date="2019-01" db="EMBL/GenBank/DDBJ databases">
        <title>Mucilaginibacter antarcticum sp. nov., isolated from antarctic soil.</title>
        <authorList>
            <person name="Yan Y.-Q."/>
            <person name="Du Z.-J."/>
        </authorList>
    </citation>
    <scope>NUCLEOTIDE SEQUENCE [LARGE SCALE GENOMIC DNA]</scope>
    <source>
        <strain evidence="2 3">F01003</strain>
    </source>
</reference>
<comment type="caution">
    <text evidence="2">The sequence shown here is derived from an EMBL/GenBank/DDBJ whole genome shotgun (WGS) entry which is preliminary data.</text>
</comment>
<evidence type="ECO:0000256" key="1">
    <source>
        <dbReference type="ARBA" id="ARBA00023172"/>
    </source>
</evidence>